<dbReference type="CDD" id="cd01098">
    <property type="entry name" value="PAN_AP_plant"/>
    <property type="match status" value="1"/>
</dbReference>
<keyword evidence="6" id="KW-1185">Reference proteome</keyword>
<protein>
    <recommendedName>
        <fullName evidence="4">Bulb-type lectin domain-containing protein</fullName>
    </recommendedName>
</protein>
<dbReference type="Proteomes" id="UP000595140">
    <property type="component" value="Unassembled WGS sequence"/>
</dbReference>
<dbReference type="PANTHER" id="PTHR47976:SF119">
    <property type="entry name" value="G-TYPE LECTIN S-RECEPTOR-LIKE SERINE_THREONINE-PROTEIN KINASE RLK1"/>
    <property type="match status" value="1"/>
</dbReference>
<evidence type="ECO:0000256" key="1">
    <source>
        <dbReference type="ARBA" id="ARBA00022729"/>
    </source>
</evidence>
<dbReference type="PROSITE" id="PS50927">
    <property type="entry name" value="BULB_LECTIN"/>
    <property type="match status" value="1"/>
</dbReference>
<evidence type="ECO:0000313" key="6">
    <source>
        <dbReference type="Proteomes" id="UP000595140"/>
    </source>
</evidence>
<organism evidence="5 6">
    <name type="scientific">Cuscuta campestris</name>
    <dbReference type="NCBI Taxonomy" id="132261"/>
    <lineage>
        <taxon>Eukaryota</taxon>
        <taxon>Viridiplantae</taxon>
        <taxon>Streptophyta</taxon>
        <taxon>Embryophyta</taxon>
        <taxon>Tracheophyta</taxon>
        <taxon>Spermatophyta</taxon>
        <taxon>Magnoliopsida</taxon>
        <taxon>eudicotyledons</taxon>
        <taxon>Gunneridae</taxon>
        <taxon>Pentapetalae</taxon>
        <taxon>asterids</taxon>
        <taxon>lamiids</taxon>
        <taxon>Solanales</taxon>
        <taxon>Convolvulaceae</taxon>
        <taxon>Cuscuteae</taxon>
        <taxon>Cuscuta</taxon>
        <taxon>Cuscuta subgen. Grammica</taxon>
        <taxon>Cuscuta sect. Cleistogrammica</taxon>
    </lineage>
</organism>
<dbReference type="Pfam" id="PF01453">
    <property type="entry name" value="B_lectin"/>
    <property type="match status" value="1"/>
</dbReference>
<keyword evidence="2" id="KW-0325">Glycoprotein</keyword>
<feature type="domain" description="Bulb-type lectin" evidence="4">
    <location>
        <begin position="26"/>
        <end position="162"/>
    </location>
</feature>
<evidence type="ECO:0000259" key="4">
    <source>
        <dbReference type="PROSITE" id="PS50927"/>
    </source>
</evidence>
<evidence type="ECO:0000256" key="3">
    <source>
        <dbReference type="SAM" id="SignalP"/>
    </source>
</evidence>
<accession>A0A484L3Y0</accession>
<sequence length="449" mass="48694">MGRSRPSLYFLLLLPLFVNLLPFPTSADLNNGTIIALGSALIASDGTKPWLSSPSGDFAFGFSQLKGTNQFLLGIWYANLNDDHPIVWNANTGSPVPLGSTLQLSVDGLILVDPKSNNTLWKIGVGKVKQGILYDTGKFAISGSGSAVLWDTFSHPTNTLLPTQSLEMGTVLISRKENDPMTPGRFYLQMLDSGNLVLSTKSVPTNSDYDAEYYNSQTAAGSGYKLIFSEKGSISVLKRDNTTVLDLYVPLSSSIVLENYLRLTLNFDGVLGLYRYPKVSTSGNRSWIPLWTQPDNICTKITGSKGSGACGYNNVCSLDTTTNRPSCKCPPGYSLIDPSDQYGNCKPDFVPTCDGSSSNNSSSYGRLIEVKDTDWPLSDFEQISPSSKEDCRNACLEDCFCSVAIYRSNSCWKKKLPLSNGRIDTSLGATAFLKVREGSDVPPSSSKHG</sequence>
<dbReference type="OrthoDB" id="1930390at2759"/>
<evidence type="ECO:0000256" key="2">
    <source>
        <dbReference type="ARBA" id="ARBA00023180"/>
    </source>
</evidence>
<reference evidence="5 6" key="1">
    <citation type="submission" date="2018-04" db="EMBL/GenBank/DDBJ databases">
        <authorList>
            <person name="Vogel A."/>
        </authorList>
    </citation>
    <scope>NUCLEOTIDE SEQUENCE [LARGE SCALE GENOMIC DNA]</scope>
</reference>
<dbReference type="InterPro" id="IPR001480">
    <property type="entry name" value="Bulb-type_lectin_dom"/>
</dbReference>
<dbReference type="EMBL" id="OOIL02000990">
    <property type="protein sequence ID" value="VFQ71039.1"/>
    <property type="molecule type" value="Genomic_DNA"/>
</dbReference>
<dbReference type="InterPro" id="IPR051343">
    <property type="entry name" value="G-type_lectin_kinases/EP1-like"/>
</dbReference>
<proteinExistence type="predicted"/>
<name>A0A484L3Y0_9ASTE</name>
<gene>
    <name evidence="5" type="ORF">CCAM_LOCUS12815</name>
</gene>
<evidence type="ECO:0000313" key="5">
    <source>
        <dbReference type="EMBL" id="VFQ71039.1"/>
    </source>
</evidence>
<dbReference type="SMART" id="SM00108">
    <property type="entry name" value="B_lectin"/>
    <property type="match status" value="1"/>
</dbReference>
<feature type="signal peptide" evidence="3">
    <location>
        <begin position="1"/>
        <end position="27"/>
    </location>
</feature>
<feature type="chain" id="PRO_5019794967" description="Bulb-type lectin domain-containing protein" evidence="3">
    <location>
        <begin position="28"/>
        <end position="449"/>
    </location>
</feature>
<dbReference type="PANTHER" id="PTHR47976">
    <property type="entry name" value="G-TYPE LECTIN S-RECEPTOR-LIKE SERINE/THREONINE-PROTEIN KINASE SD2-5"/>
    <property type="match status" value="1"/>
</dbReference>
<dbReference type="SUPFAM" id="SSF51110">
    <property type="entry name" value="alpha-D-mannose-specific plant lectins"/>
    <property type="match status" value="1"/>
</dbReference>
<dbReference type="Gene3D" id="2.90.10.10">
    <property type="entry name" value="Bulb-type lectin domain"/>
    <property type="match status" value="2"/>
</dbReference>
<keyword evidence="1 3" id="KW-0732">Signal</keyword>
<dbReference type="AlphaFoldDB" id="A0A484L3Y0"/>
<dbReference type="InterPro" id="IPR036426">
    <property type="entry name" value="Bulb-type_lectin_dom_sf"/>
</dbReference>